<gene>
    <name evidence="2" type="ORF">SZN_20352</name>
</gene>
<dbReference type="AlphaFoldDB" id="G2GEY7"/>
<dbReference type="GO" id="GO:0008170">
    <property type="term" value="F:N-methyltransferase activity"/>
    <property type="evidence" value="ECO:0007669"/>
    <property type="project" value="InterPro"/>
</dbReference>
<proteinExistence type="predicted"/>
<protein>
    <recommendedName>
        <fullName evidence="1">DNA methylase adenine-specific domain-containing protein</fullName>
    </recommendedName>
</protein>
<evidence type="ECO:0000259" key="1">
    <source>
        <dbReference type="Pfam" id="PF02384"/>
    </source>
</evidence>
<feature type="domain" description="DNA methylase adenine-specific" evidence="1">
    <location>
        <begin position="141"/>
        <end position="234"/>
    </location>
</feature>
<accession>G2GEY7</accession>
<dbReference type="Gene3D" id="3.40.50.150">
    <property type="entry name" value="Vaccinia Virus protein VP39"/>
    <property type="match status" value="1"/>
</dbReference>
<keyword evidence="3" id="KW-1185">Reference proteome</keyword>
<dbReference type="SUPFAM" id="SSF53335">
    <property type="entry name" value="S-adenosyl-L-methionine-dependent methyltransferases"/>
    <property type="match status" value="1"/>
</dbReference>
<evidence type="ECO:0000313" key="3">
    <source>
        <dbReference type="Proteomes" id="UP000004217"/>
    </source>
</evidence>
<dbReference type="RefSeq" id="WP_007497938.1">
    <property type="nucleotide sequence ID" value="NZ_AGBF01000073.1"/>
</dbReference>
<organism evidence="2 3">
    <name type="scientific">Streptomyces zinciresistens K42</name>
    <dbReference type="NCBI Taxonomy" id="700597"/>
    <lineage>
        <taxon>Bacteria</taxon>
        <taxon>Bacillati</taxon>
        <taxon>Actinomycetota</taxon>
        <taxon>Actinomycetes</taxon>
        <taxon>Kitasatosporales</taxon>
        <taxon>Streptomycetaceae</taxon>
        <taxon>Streptomyces</taxon>
    </lineage>
</organism>
<name>G2GEY7_9ACTN</name>
<dbReference type="GO" id="GO:0003677">
    <property type="term" value="F:DNA binding"/>
    <property type="evidence" value="ECO:0007669"/>
    <property type="project" value="InterPro"/>
</dbReference>
<dbReference type="InterPro" id="IPR003356">
    <property type="entry name" value="DNA_methylase_A-5"/>
</dbReference>
<dbReference type="Pfam" id="PF02384">
    <property type="entry name" value="N6_Mtase"/>
    <property type="match status" value="1"/>
</dbReference>
<dbReference type="Proteomes" id="UP000004217">
    <property type="component" value="Unassembled WGS sequence"/>
</dbReference>
<reference evidence="2 3" key="1">
    <citation type="submission" date="2011-08" db="EMBL/GenBank/DDBJ databases">
        <authorList>
            <person name="Lin Y."/>
            <person name="Hao X."/>
            <person name="Johnstone L."/>
            <person name="Miller S.J."/>
            <person name="Wei G."/>
            <person name="Rensing C."/>
        </authorList>
    </citation>
    <scope>NUCLEOTIDE SEQUENCE [LARGE SCALE GENOMIC DNA]</scope>
    <source>
        <strain evidence="2 3">K42</strain>
    </source>
</reference>
<comment type="caution">
    <text evidence="2">The sequence shown here is derived from an EMBL/GenBank/DDBJ whole genome shotgun (WGS) entry which is preliminary data.</text>
</comment>
<dbReference type="InterPro" id="IPR029063">
    <property type="entry name" value="SAM-dependent_MTases_sf"/>
</dbReference>
<dbReference type="EMBL" id="AGBF01000073">
    <property type="protein sequence ID" value="EGX57928.1"/>
    <property type="molecule type" value="Genomic_DNA"/>
</dbReference>
<dbReference type="PATRIC" id="fig|700597.3.peg.3992"/>
<evidence type="ECO:0000313" key="2">
    <source>
        <dbReference type="EMBL" id="EGX57928.1"/>
    </source>
</evidence>
<sequence>MAETWQRAYGRGRMDIPCGVVATLALWPHKSPGAAHAAGLARFLASQPARRWPPTVGQVAAVHYLRRPDLIGAAGPLLRWAEEEHDDDTLYAVKAVAETALKHGVLHHTGSADPSARSEVDLMSWTIVCLRHREDRSWLAEHHTPDDATDVLVSLAIGDQPPASSSLYEPAGGTGGIFRAVAQRLRDHGVDPHAWTWSLQDLDPLAVAGAAVNFLVWDLGPNTTVACGNTLSEGDLTGRALAAQARAEAHRDALLAGANEAAGHLRALRALEVLA</sequence>